<accession>A0AAE1IWV0</accession>
<dbReference type="InterPro" id="IPR036047">
    <property type="entry name" value="F-box-like_dom_sf"/>
</dbReference>
<dbReference type="SMART" id="SM00256">
    <property type="entry name" value="FBOX"/>
    <property type="match status" value="1"/>
</dbReference>
<dbReference type="NCBIfam" id="TIGR01640">
    <property type="entry name" value="F_box_assoc_1"/>
    <property type="match status" value="1"/>
</dbReference>
<dbReference type="InterPro" id="IPR050796">
    <property type="entry name" value="SCF_F-box_component"/>
</dbReference>
<dbReference type="Proteomes" id="UP001293593">
    <property type="component" value="Unassembled WGS sequence"/>
</dbReference>
<dbReference type="SUPFAM" id="SSF81383">
    <property type="entry name" value="F-box domain"/>
    <property type="match status" value="1"/>
</dbReference>
<dbReference type="Gene3D" id="2.120.10.80">
    <property type="entry name" value="Kelch-type beta propeller"/>
    <property type="match status" value="1"/>
</dbReference>
<proteinExistence type="predicted"/>
<evidence type="ECO:0000313" key="2">
    <source>
        <dbReference type="EMBL" id="KAK4259371.1"/>
    </source>
</evidence>
<keyword evidence="3" id="KW-1185">Reference proteome</keyword>
<sequence>MVSTVSEPNNPFLPGDVIVNILKRLPVKSLMRFQCVCKDWKNLIKSSSFIQDHLHHSSHQNPSLFLRWHNSIRMQFGLLDGDCDKEVLEVENAPLTNLFFARIVGSSNGLLCVEASENDTYPFPLLLWNPVIREVRKVRRRTIIDFELDDLLGFGFSQVDNDYKIVRIKVPEYQFVANPMEVYSLNSGSWKVIEFDNLEGVAIRSHRNVTVNGVMFWIGGKQGLDDDYSLILSFDLSKEVWTVIPMPDLNYYDKIRLIEYENRLVVLAGFFGEEKSYLIHLWVVEEDRCSSGERWIWTKIFTSSPFPPKLDPVTIWRNEIVFCPFYQSDYGVSTPILYTLNLITNEFKRFPIRSSQNDRINMKIFSYVESLVSFDNINIEDVAS</sequence>
<reference evidence="2" key="1">
    <citation type="submission" date="2023-10" db="EMBL/GenBank/DDBJ databases">
        <title>Chromosome-level genome of the transformable northern wattle, Acacia crassicarpa.</title>
        <authorList>
            <person name="Massaro I."/>
            <person name="Sinha N.R."/>
            <person name="Poethig S."/>
            <person name="Leichty A.R."/>
        </authorList>
    </citation>
    <scope>NUCLEOTIDE SEQUENCE</scope>
    <source>
        <strain evidence="2">Acra3RX</strain>
        <tissue evidence="2">Leaf</tissue>
    </source>
</reference>
<organism evidence="2 3">
    <name type="scientific">Acacia crassicarpa</name>
    <name type="common">northern wattle</name>
    <dbReference type="NCBI Taxonomy" id="499986"/>
    <lineage>
        <taxon>Eukaryota</taxon>
        <taxon>Viridiplantae</taxon>
        <taxon>Streptophyta</taxon>
        <taxon>Embryophyta</taxon>
        <taxon>Tracheophyta</taxon>
        <taxon>Spermatophyta</taxon>
        <taxon>Magnoliopsida</taxon>
        <taxon>eudicotyledons</taxon>
        <taxon>Gunneridae</taxon>
        <taxon>Pentapetalae</taxon>
        <taxon>rosids</taxon>
        <taxon>fabids</taxon>
        <taxon>Fabales</taxon>
        <taxon>Fabaceae</taxon>
        <taxon>Caesalpinioideae</taxon>
        <taxon>mimosoid clade</taxon>
        <taxon>Acacieae</taxon>
        <taxon>Acacia</taxon>
    </lineage>
</organism>
<protein>
    <recommendedName>
        <fullName evidence="1">F-box domain-containing protein</fullName>
    </recommendedName>
</protein>
<dbReference type="AlphaFoldDB" id="A0AAE1IWV0"/>
<dbReference type="PANTHER" id="PTHR31672:SF10">
    <property type="entry name" value="F-BOX DOMAIN-CONTAINING PROTEIN"/>
    <property type="match status" value="1"/>
</dbReference>
<gene>
    <name evidence="2" type="ORF">QN277_005711</name>
</gene>
<dbReference type="InterPro" id="IPR001810">
    <property type="entry name" value="F-box_dom"/>
</dbReference>
<dbReference type="InterPro" id="IPR017451">
    <property type="entry name" value="F-box-assoc_interact_dom"/>
</dbReference>
<dbReference type="PROSITE" id="PS50181">
    <property type="entry name" value="FBOX"/>
    <property type="match status" value="1"/>
</dbReference>
<evidence type="ECO:0000313" key="3">
    <source>
        <dbReference type="Proteomes" id="UP001293593"/>
    </source>
</evidence>
<name>A0AAE1IWV0_9FABA</name>
<dbReference type="EMBL" id="JAWXYG010000011">
    <property type="protein sequence ID" value="KAK4259371.1"/>
    <property type="molecule type" value="Genomic_DNA"/>
</dbReference>
<comment type="caution">
    <text evidence="2">The sequence shown here is derived from an EMBL/GenBank/DDBJ whole genome shotgun (WGS) entry which is preliminary data.</text>
</comment>
<dbReference type="Pfam" id="PF07734">
    <property type="entry name" value="FBA_1"/>
    <property type="match status" value="1"/>
</dbReference>
<dbReference type="InterPro" id="IPR006527">
    <property type="entry name" value="F-box-assoc_dom_typ1"/>
</dbReference>
<dbReference type="InterPro" id="IPR015915">
    <property type="entry name" value="Kelch-typ_b-propeller"/>
</dbReference>
<feature type="domain" description="F-box" evidence="1">
    <location>
        <begin position="13"/>
        <end position="53"/>
    </location>
</feature>
<dbReference type="SUPFAM" id="SSF117281">
    <property type="entry name" value="Kelch motif"/>
    <property type="match status" value="1"/>
</dbReference>
<dbReference type="CDD" id="cd22157">
    <property type="entry name" value="F-box_AtFBW1-like"/>
    <property type="match status" value="1"/>
</dbReference>
<dbReference type="Gene3D" id="1.20.1280.50">
    <property type="match status" value="1"/>
</dbReference>
<dbReference type="Pfam" id="PF00646">
    <property type="entry name" value="F-box"/>
    <property type="match status" value="1"/>
</dbReference>
<evidence type="ECO:0000259" key="1">
    <source>
        <dbReference type="PROSITE" id="PS50181"/>
    </source>
</evidence>
<dbReference type="PANTHER" id="PTHR31672">
    <property type="entry name" value="BNACNNG10540D PROTEIN"/>
    <property type="match status" value="1"/>
</dbReference>